<evidence type="ECO:0000313" key="4">
    <source>
        <dbReference type="Proteomes" id="UP000009328"/>
    </source>
</evidence>
<organism evidence="3 4">
    <name type="scientific">Wickerhamomyces ciferrii (strain ATCC 14091 / BCRC 22168 / CBS 111 / JCM 3599 / NBRC 0793 / NRRL Y-1031 F-60-10)</name>
    <name type="common">Yeast</name>
    <name type="synonym">Pichia ciferrii</name>
    <dbReference type="NCBI Taxonomy" id="1206466"/>
    <lineage>
        <taxon>Eukaryota</taxon>
        <taxon>Fungi</taxon>
        <taxon>Dikarya</taxon>
        <taxon>Ascomycota</taxon>
        <taxon>Saccharomycotina</taxon>
        <taxon>Saccharomycetes</taxon>
        <taxon>Phaffomycetales</taxon>
        <taxon>Wickerhamomycetaceae</taxon>
        <taxon>Wickerhamomyces</taxon>
    </lineage>
</organism>
<accession>K0KKZ4</accession>
<dbReference type="HOGENOM" id="CLU_1994387_0_0_1"/>
<dbReference type="EMBL" id="CAIF01000054">
    <property type="protein sequence ID" value="CCH42822.1"/>
    <property type="molecule type" value="Genomic_DNA"/>
</dbReference>
<protein>
    <submittedName>
        <fullName evidence="3">Uncharacterized protein</fullName>
    </submittedName>
</protein>
<evidence type="ECO:0000313" key="3">
    <source>
        <dbReference type="EMBL" id="CCH42822.1"/>
    </source>
</evidence>
<keyword evidence="4" id="KW-1185">Reference proteome</keyword>
<dbReference type="AlphaFoldDB" id="K0KKZ4"/>
<dbReference type="InParanoid" id="K0KKZ4"/>
<reference evidence="3 4" key="1">
    <citation type="journal article" date="2012" name="Eukaryot. Cell">
        <title>Draft genome sequence of Wickerhamomyces ciferrii NRRL Y-1031 F-60-10.</title>
        <authorList>
            <person name="Schneider J."/>
            <person name="Andrea H."/>
            <person name="Blom J."/>
            <person name="Jaenicke S."/>
            <person name="Ruckert C."/>
            <person name="Schorsch C."/>
            <person name="Szczepanowski R."/>
            <person name="Farwick M."/>
            <person name="Goesmann A."/>
            <person name="Puhler A."/>
            <person name="Schaffer S."/>
            <person name="Tauch A."/>
            <person name="Kohler T."/>
            <person name="Brinkrolf K."/>
        </authorList>
    </citation>
    <scope>NUCLEOTIDE SEQUENCE [LARGE SCALE GENOMIC DNA]</scope>
    <source>
        <strain evidence="4">ATCC 14091 / BCRC 22168 / CBS 111 / JCM 3599 / NBRC 0793 / NRRL Y-1031 F-60-10</strain>
    </source>
</reference>
<sequence length="125" mass="13816">MNRQTGQAGQVPQISLEELLEELKDQLPSYNQATEAVTKAKDADIESQALDQSPPSYSQHLAFVSQNNAPTEQNDSNSNTNESLTLRETVLVIFALLLSMGMLIGFIFLLVYFAESISCLCEDED</sequence>
<comment type="caution">
    <text evidence="3">The sequence shown here is derived from an EMBL/GenBank/DDBJ whole genome shotgun (WGS) entry which is preliminary data.</text>
</comment>
<feature type="region of interest" description="Disordered" evidence="1">
    <location>
        <begin position="61"/>
        <end position="81"/>
    </location>
</feature>
<gene>
    <name evidence="3" type="ORF">BN7_2367</name>
</gene>
<proteinExistence type="predicted"/>
<keyword evidence="2" id="KW-1133">Transmembrane helix</keyword>
<evidence type="ECO:0000256" key="1">
    <source>
        <dbReference type="SAM" id="MobiDB-lite"/>
    </source>
</evidence>
<keyword evidence="2" id="KW-0812">Transmembrane</keyword>
<feature type="transmembrane region" description="Helical" evidence="2">
    <location>
        <begin position="90"/>
        <end position="114"/>
    </location>
</feature>
<name>K0KKZ4_WICCF</name>
<evidence type="ECO:0000256" key="2">
    <source>
        <dbReference type="SAM" id="Phobius"/>
    </source>
</evidence>
<dbReference type="Proteomes" id="UP000009328">
    <property type="component" value="Unassembled WGS sequence"/>
</dbReference>
<keyword evidence="2" id="KW-0472">Membrane</keyword>